<gene>
    <name evidence="3" type="ORF">TRITD_4Av1G205740</name>
</gene>
<evidence type="ECO:0000313" key="4">
    <source>
        <dbReference type="Proteomes" id="UP000324705"/>
    </source>
</evidence>
<dbReference type="InterPro" id="IPR035892">
    <property type="entry name" value="C2_domain_sf"/>
</dbReference>
<evidence type="ECO:0000313" key="3">
    <source>
        <dbReference type="EMBL" id="VAH96278.1"/>
    </source>
</evidence>
<sequence>MYSLRRRRPKKNTKKKIRPHACILTYSLRFYQTKDAGPTFQPNMTGCTAPSPAHSRLFMPSPPSTGFHPIHHRSNHIIITGLHRRLAGVQPTTTTKAKMGSRYEVEITVGSARDLKNVNWRNGDLKPYAVLWIDAGARCSTRVDLDNGDNPAWDEKVVVPLPPASRLEDAVLYIDVVHANAAEGVKPLVGSARLPLRDVGGKASRNLKLKRPSGRPQGKLDVRVAVKEPARYYDNNPGGYPAPAGYGSSRDAYGGGYGAAAGAGGYGAYAAAAPPSGYPGYGSAAPPPHAAAPYGSAPPPYGAAPPTQGAGGYGSSVQPAYGAAAQQTQGAGGYGSSASAYGAGQGAGYGGTTGVGLDQSGGKTKKKGMGMAGGLAVGAAAGVLGGLALAGGASYVENKIEERVEEDMYRGGGYDDYGGDDDY</sequence>
<keyword evidence="1" id="KW-0472">Membrane</keyword>
<dbReference type="CDD" id="cd04051">
    <property type="entry name" value="C2_SRC2_like"/>
    <property type="match status" value="1"/>
</dbReference>
<evidence type="ECO:0000256" key="1">
    <source>
        <dbReference type="SAM" id="Phobius"/>
    </source>
</evidence>
<dbReference type="InterPro" id="IPR000008">
    <property type="entry name" value="C2_dom"/>
</dbReference>
<dbReference type="AlphaFoldDB" id="A0A9R0SJF9"/>
<dbReference type="Pfam" id="PF00168">
    <property type="entry name" value="C2"/>
    <property type="match status" value="1"/>
</dbReference>
<reference evidence="3 4" key="1">
    <citation type="submission" date="2017-09" db="EMBL/GenBank/DDBJ databases">
        <authorList>
            <consortium name="International Durum Wheat Genome Sequencing Consortium (IDWGSC)"/>
            <person name="Milanesi L."/>
        </authorList>
    </citation>
    <scope>NUCLEOTIDE SEQUENCE [LARGE SCALE GENOMIC DNA]</scope>
    <source>
        <strain evidence="4">cv. Svevo</strain>
    </source>
</reference>
<dbReference type="PANTHER" id="PTHR32246:SF132">
    <property type="entry name" value="C2 DOMAIN-CONTAINING PROTEIN"/>
    <property type="match status" value="1"/>
</dbReference>
<dbReference type="Gene3D" id="2.60.40.150">
    <property type="entry name" value="C2 domain"/>
    <property type="match status" value="1"/>
</dbReference>
<evidence type="ECO:0000259" key="2">
    <source>
        <dbReference type="PROSITE" id="PS50004"/>
    </source>
</evidence>
<keyword evidence="1" id="KW-0812">Transmembrane</keyword>
<dbReference type="SUPFAM" id="SSF49562">
    <property type="entry name" value="C2 domain (Calcium/lipid-binding domain, CaLB)"/>
    <property type="match status" value="1"/>
</dbReference>
<dbReference type="Gramene" id="TRITD4Av1G205740.1">
    <property type="protein sequence ID" value="TRITD4Av1G205740.1"/>
    <property type="gene ID" value="TRITD4Av1G205740"/>
</dbReference>
<dbReference type="PROSITE" id="PS50004">
    <property type="entry name" value="C2"/>
    <property type="match status" value="1"/>
</dbReference>
<organism evidence="3 4">
    <name type="scientific">Triticum turgidum subsp. durum</name>
    <name type="common">Durum wheat</name>
    <name type="synonym">Triticum durum</name>
    <dbReference type="NCBI Taxonomy" id="4567"/>
    <lineage>
        <taxon>Eukaryota</taxon>
        <taxon>Viridiplantae</taxon>
        <taxon>Streptophyta</taxon>
        <taxon>Embryophyta</taxon>
        <taxon>Tracheophyta</taxon>
        <taxon>Spermatophyta</taxon>
        <taxon>Magnoliopsida</taxon>
        <taxon>Liliopsida</taxon>
        <taxon>Poales</taxon>
        <taxon>Poaceae</taxon>
        <taxon>BOP clade</taxon>
        <taxon>Pooideae</taxon>
        <taxon>Triticodae</taxon>
        <taxon>Triticeae</taxon>
        <taxon>Triticinae</taxon>
        <taxon>Triticum</taxon>
    </lineage>
</organism>
<dbReference type="GO" id="GO:0006952">
    <property type="term" value="P:defense response"/>
    <property type="evidence" value="ECO:0007669"/>
    <property type="project" value="InterPro"/>
</dbReference>
<accession>A0A9R0SJF9</accession>
<dbReference type="Proteomes" id="UP000324705">
    <property type="component" value="Chromosome 4A"/>
</dbReference>
<dbReference type="EMBL" id="LT934117">
    <property type="protein sequence ID" value="VAH96278.1"/>
    <property type="molecule type" value="Genomic_DNA"/>
</dbReference>
<keyword evidence="4" id="KW-1185">Reference proteome</keyword>
<name>A0A9R0SJF9_TRITD</name>
<protein>
    <recommendedName>
        <fullName evidence="2">C2 domain-containing protein</fullName>
    </recommendedName>
</protein>
<dbReference type="OMA" id="RYYDNNP"/>
<feature type="transmembrane region" description="Helical" evidence="1">
    <location>
        <begin position="372"/>
        <end position="396"/>
    </location>
</feature>
<feature type="domain" description="C2" evidence="2">
    <location>
        <begin position="85"/>
        <end position="209"/>
    </location>
</feature>
<keyword evidence="1" id="KW-1133">Transmembrane helix</keyword>
<proteinExistence type="predicted"/>
<dbReference type="PANTHER" id="PTHR32246">
    <property type="entry name" value="INGRESSION PROTEIN FIC1"/>
    <property type="match status" value="1"/>
</dbReference>
<dbReference type="SMART" id="SM00239">
    <property type="entry name" value="C2"/>
    <property type="match status" value="1"/>
</dbReference>
<dbReference type="InterPro" id="IPR044750">
    <property type="entry name" value="C2_SRC2/BAP"/>
</dbReference>